<evidence type="ECO:0000256" key="2">
    <source>
        <dbReference type="ARBA" id="ARBA00010852"/>
    </source>
</evidence>
<organism evidence="12 13">
    <name type="scientific">Pantherophis guttatus</name>
    <name type="common">Corn snake</name>
    <name type="synonym">Elaphe guttata</name>
    <dbReference type="NCBI Taxonomy" id="94885"/>
    <lineage>
        <taxon>Eukaryota</taxon>
        <taxon>Metazoa</taxon>
        <taxon>Chordata</taxon>
        <taxon>Craniata</taxon>
        <taxon>Vertebrata</taxon>
        <taxon>Euteleostomi</taxon>
        <taxon>Lepidosauria</taxon>
        <taxon>Squamata</taxon>
        <taxon>Bifurcata</taxon>
        <taxon>Unidentata</taxon>
        <taxon>Episquamata</taxon>
        <taxon>Toxicofera</taxon>
        <taxon>Serpentes</taxon>
        <taxon>Colubroidea</taxon>
        <taxon>Colubridae</taxon>
        <taxon>Colubrinae</taxon>
        <taxon>Pantherophis</taxon>
    </lineage>
</organism>
<dbReference type="InterPro" id="IPR040167">
    <property type="entry name" value="TF_CP2-like"/>
</dbReference>
<dbReference type="GO" id="GO:0001228">
    <property type="term" value="F:DNA-binding transcription activator activity, RNA polymerase II-specific"/>
    <property type="evidence" value="ECO:0007669"/>
    <property type="project" value="TreeGrafter"/>
</dbReference>
<keyword evidence="4" id="KW-0805">Transcription regulation</keyword>
<dbReference type="RefSeq" id="XP_034260062.1">
    <property type="nucleotide sequence ID" value="XM_034404171.1"/>
</dbReference>
<dbReference type="InterPro" id="IPR013761">
    <property type="entry name" value="SAM/pointed_sf"/>
</dbReference>
<evidence type="ECO:0000256" key="1">
    <source>
        <dbReference type="ARBA" id="ARBA00004123"/>
    </source>
</evidence>
<comment type="similarity">
    <text evidence="2">Belongs to the grh/CP2 family. CP2 subfamily.</text>
</comment>
<evidence type="ECO:0000259" key="11">
    <source>
        <dbReference type="PROSITE" id="PS51968"/>
    </source>
</evidence>
<dbReference type="GO" id="GO:0005634">
    <property type="term" value="C:nucleus"/>
    <property type="evidence" value="ECO:0007669"/>
    <property type="project" value="UniProtKB-SubCell"/>
</dbReference>
<evidence type="ECO:0000256" key="8">
    <source>
        <dbReference type="ARBA" id="ARBA00067531"/>
    </source>
</evidence>
<keyword evidence="6" id="KW-0804">Transcription</keyword>
<evidence type="ECO:0000313" key="13">
    <source>
        <dbReference type="RefSeq" id="XP_034260062.1"/>
    </source>
</evidence>
<proteinExistence type="inferred from homology"/>
<evidence type="ECO:0000256" key="10">
    <source>
        <dbReference type="SAM" id="MobiDB-lite"/>
    </source>
</evidence>
<keyword evidence="7 9" id="KW-0539">Nucleus</keyword>
<dbReference type="Pfam" id="PF25416">
    <property type="entry name" value="GRHL1_C"/>
    <property type="match status" value="1"/>
</dbReference>
<dbReference type="OrthoDB" id="9996779at2759"/>
<dbReference type="PROSITE" id="PS51968">
    <property type="entry name" value="GRH_CP2_DB"/>
    <property type="match status" value="1"/>
</dbReference>
<evidence type="ECO:0000256" key="3">
    <source>
        <dbReference type="ARBA" id="ARBA00022553"/>
    </source>
</evidence>
<dbReference type="InterPro" id="IPR007604">
    <property type="entry name" value="CP2"/>
</dbReference>
<dbReference type="InterPro" id="IPR057520">
    <property type="entry name" value="GRHL1/CP2_C"/>
</dbReference>
<evidence type="ECO:0000313" key="12">
    <source>
        <dbReference type="Proteomes" id="UP001652622"/>
    </source>
</evidence>
<dbReference type="SUPFAM" id="SSF47769">
    <property type="entry name" value="SAM/Pointed domain"/>
    <property type="match status" value="1"/>
</dbReference>
<accession>A0A6P9ANA3</accession>
<feature type="compositionally biased region" description="Polar residues" evidence="10">
    <location>
        <begin position="372"/>
        <end position="392"/>
    </location>
</feature>
<dbReference type="Gene3D" id="1.10.150.50">
    <property type="entry name" value="Transcription Factor, Ets-1"/>
    <property type="match status" value="1"/>
</dbReference>
<dbReference type="AlphaFoldDB" id="A0A6P9ANA3"/>
<dbReference type="CTD" id="7342"/>
<feature type="compositionally biased region" description="Basic and acidic residues" evidence="10">
    <location>
        <begin position="281"/>
        <end position="305"/>
    </location>
</feature>
<feature type="region of interest" description="Disordered" evidence="10">
    <location>
        <begin position="369"/>
        <end position="406"/>
    </location>
</feature>
<evidence type="ECO:0000313" key="14">
    <source>
        <dbReference type="RefSeq" id="XP_060542014.1"/>
    </source>
</evidence>
<sequence>MAWVLKMDEVIESGLAHDFDASLSGIGQELGAGAYSMRWVSRRKGPGGSFCPGFFALLMGKKSLQMVLPFRRKFDFSVMLSDVLALPIFKQEDSSLPSDNDTKHPPFQYVMSAATSPAIKLHDETLTYLNQGQSYEIRLLDNRKMGDMPEINGKLIKSIIRVIFHDRRLQYTEHQQLEGWKWNRPGDRLLDLDIPMSVGIIDIKTNQSQLNAVEFLWDPGKRTSAFIQVHCISTEFTPRKHGGEKGVPFRIQVDTFKEAENGEYSDHLHSASCQIKVFKPKGADRKQKTDREKMEKRTAHEKEKYQPSYDTTVLSEMRLEPIIEDAVEHEQKKSSKRTLPADYGDFLAKRGSCSPWPDAPAFVNTPTPKPAFTSSPHTTYSIPDSNSSSPNHQGEGISLAGGEQLHPSGTIQETQQWLLKHRFSTYTRVFSNFSGADLLKLTREDLVQICGPADGIRLYNALKSRSVRPRLTIYVCQEQSRSIRLERQQDSGNGVKNGALFVYHAIYLEEMAASEVTRKLALVFNIPLHQINQVYRQDPTGIHILVSDQMVQNFEDESCFFITTIKDNTDKSRKDIF</sequence>
<dbReference type="PANTHER" id="PTHR11037:SF13">
    <property type="entry name" value="UPSTREAM-BINDING PROTEIN 1"/>
    <property type="match status" value="1"/>
</dbReference>
<evidence type="ECO:0000256" key="6">
    <source>
        <dbReference type="ARBA" id="ARBA00023163"/>
    </source>
</evidence>
<evidence type="ECO:0000256" key="5">
    <source>
        <dbReference type="ARBA" id="ARBA00023125"/>
    </source>
</evidence>
<dbReference type="FunFam" id="1.10.150.50:FF:000036">
    <property type="entry name" value="upstream-binding protein 1 isoform X1"/>
    <property type="match status" value="1"/>
</dbReference>
<evidence type="ECO:0000256" key="9">
    <source>
        <dbReference type="PROSITE-ProRule" id="PRU01313"/>
    </source>
</evidence>
<dbReference type="Proteomes" id="UP001652622">
    <property type="component" value="Unplaced"/>
</dbReference>
<feature type="region of interest" description="Disordered" evidence="10">
    <location>
        <begin position="279"/>
        <end position="311"/>
    </location>
</feature>
<evidence type="ECO:0000256" key="4">
    <source>
        <dbReference type="ARBA" id="ARBA00023015"/>
    </source>
</evidence>
<evidence type="ECO:0000256" key="7">
    <source>
        <dbReference type="ARBA" id="ARBA00023242"/>
    </source>
</evidence>
<comment type="subcellular location">
    <subcellularLocation>
        <location evidence="1 9">Nucleus</location>
    </subcellularLocation>
</comment>
<name>A0A6P9ANA3_PANGU</name>
<reference evidence="13" key="1">
    <citation type="submission" date="2025-04" db="UniProtKB">
        <authorList>
            <consortium name="RefSeq"/>
        </authorList>
    </citation>
    <scope>IDENTIFICATION</scope>
    <source>
        <tissue evidence="13 14">Blood</tissue>
    </source>
</reference>
<dbReference type="InterPro" id="IPR041418">
    <property type="entry name" value="SAM_3"/>
</dbReference>
<dbReference type="RefSeq" id="XP_060542014.1">
    <property type="nucleotide sequence ID" value="XM_060686031.1"/>
</dbReference>
<dbReference type="InterPro" id="IPR037600">
    <property type="entry name" value="Ubp1_SAM"/>
</dbReference>
<dbReference type="CDD" id="cd09588">
    <property type="entry name" value="SAM_LBP1"/>
    <property type="match status" value="1"/>
</dbReference>
<keyword evidence="5 9" id="KW-0238">DNA-binding</keyword>
<dbReference type="GO" id="GO:0000978">
    <property type="term" value="F:RNA polymerase II cis-regulatory region sequence-specific DNA binding"/>
    <property type="evidence" value="ECO:0007669"/>
    <property type="project" value="TreeGrafter"/>
</dbReference>
<protein>
    <recommendedName>
        <fullName evidence="8">Upstream-binding protein 1</fullName>
    </recommendedName>
</protein>
<gene>
    <name evidence="13 14" type="primary">UBP1</name>
</gene>
<keyword evidence="12" id="KW-1185">Reference proteome</keyword>
<dbReference type="GeneID" id="132710264"/>
<dbReference type="Pfam" id="PF18016">
    <property type="entry name" value="SAM_3"/>
    <property type="match status" value="1"/>
</dbReference>
<dbReference type="Pfam" id="PF04516">
    <property type="entry name" value="CP2"/>
    <property type="match status" value="1"/>
</dbReference>
<dbReference type="PANTHER" id="PTHR11037">
    <property type="entry name" value="TRANSCRIPTION FACTOR CP2"/>
    <property type="match status" value="1"/>
</dbReference>
<feature type="domain" description="Grh/CP2 DB" evidence="11">
    <location>
        <begin position="103"/>
        <end position="339"/>
    </location>
</feature>
<keyword evidence="3" id="KW-0597">Phosphoprotein</keyword>